<accession>A0A1G5K3C4</accession>
<keyword evidence="1" id="KW-0812">Transmembrane</keyword>
<evidence type="ECO:0000256" key="1">
    <source>
        <dbReference type="SAM" id="Phobius"/>
    </source>
</evidence>
<evidence type="ECO:0000313" key="3">
    <source>
        <dbReference type="Proteomes" id="UP000198538"/>
    </source>
</evidence>
<feature type="transmembrane region" description="Helical" evidence="1">
    <location>
        <begin position="12"/>
        <end position="37"/>
    </location>
</feature>
<keyword evidence="1" id="KW-1133">Transmembrane helix</keyword>
<sequence length="43" mass="4899">MKKWLVRIGAYTGYSFLIALALFYLFFLGVIIMIAIYDFMGGA</sequence>
<name>A0A1G5K3C4_9BACL</name>
<keyword evidence="1" id="KW-0472">Membrane</keyword>
<organism evidence="2 3">
    <name type="scientific">Paenibacillus polysaccharolyticus</name>
    <dbReference type="NCBI Taxonomy" id="582692"/>
    <lineage>
        <taxon>Bacteria</taxon>
        <taxon>Bacillati</taxon>
        <taxon>Bacillota</taxon>
        <taxon>Bacilli</taxon>
        <taxon>Bacillales</taxon>
        <taxon>Paenibacillaceae</taxon>
        <taxon>Paenibacillus</taxon>
    </lineage>
</organism>
<gene>
    <name evidence="2" type="ORF">SAMN05720606_11332</name>
</gene>
<proteinExistence type="predicted"/>
<dbReference type="EMBL" id="FMVM01000013">
    <property type="protein sequence ID" value="SCY95182.1"/>
    <property type="molecule type" value="Genomic_DNA"/>
</dbReference>
<dbReference type="AlphaFoldDB" id="A0A1G5K3C4"/>
<reference evidence="3" key="1">
    <citation type="submission" date="2016-10" db="EMBL/GenBank/DDBJ databases">
        <authorList>
            <person name="Varghese N."/>
            <person name="Submissions S."/>
        </authorList>
    </citation>
    <scope>NUCLEOTIDE SEQUENCE [LARGE SCALE GENOMIC DNA]</scope>
    <source>
        <strain evidence="3">BL9</strain>
    </source>
</reference>
<evidence type="ECO:0000313" key="2">
    <source>
        <dbReference type="EMBL" id="SCY95182.1"/>
    </source>
</evidence>
<dbReference type="RefSeq" id="WP_276326753.1">
    <property type="nucleotide sequence ID" value="NZ_FMVM01000013.1"/>
</dbReference>
<dbReference type="STRING" id="582692.SAMN05720606_11332"/>
<protein>
    <submittedName>
        <fullName evidence="2">Uncharacterized protein</fullName>
    </submittedName>
</protein>
<keyword evidence="3" id="KW-1185">Reference proteome</keyword>
<dbReference type="Proteomes" id="UP000198538">
    <property type="component" value="Unassembled WGS sequence"/>
</dbReference>